<dbReference type="PANTHER" id="PTHR37312:SF1">
    <property type="entry name" value="MEMBRANE-BOUND ACYLTRANSFERASE YKRP-RELATED"/>
    <property type="match status" value="1"/>
</dbReference>
<feature type="transmembrane region" description="Helical" evidence="3">
    <location>
        <begin position="277"/>
        <end position="299"/>
    </location>
</feature>
<feature type="domain" description="Acyltransferase 3" evidence="4">
    <location>
        <begin position="5"/>
        <end position="298"/>
    </location>
</feature>
<dbReference type="PANTHER" id="PTHR37312">
    <property type="entry name" value="MEMBRANE-BOUND ACYLTRANSFERASE YKRP-RELATED"/>
    <property type="match status" value="1"/>
</dbReference>
<sequence length="334" mass="39010">MKREYFFDNARVILIFLVVFGHVIQSSTGDSKVMMALYQSIYLFHMPAMIFVSGYFAKGIWDKRYIINLIKKIIFPYIVFQLLYNMYNLYSGDAIKSVFEPNWSLWFLLSLFSWHMLLIFVKKLPAKIGMILAVGVGLGVGYIDQIGHVYSLSRTCVFFPFFLLGYHMDKAWLFHFMDKLSVKKASVCIGVVVMLHVRLDYPVSLLFGSSSYQDLGYLGEGFVYRLLSYLGAVLLTYLFFVIVPRREVTYSKIGEQTLYVYLLHGAFIQLFRRQDWFHVDGLFTLVIALLVSGVIVLFLSSKYVTTLFKPVIEFKRVKEEELHQLFKRWRARID</sequence>
<organism evidence="5 6">
    <name type="scientific">Halolactibacillus alkaliphilus</name>
    <dbReference type="NCBI Taxonomy" id="442899"/>
    <lineage>
        <taxon>Bacteria</taxon>
        <taxon>Bacillati</taxon>
        <taxon>Bacillota</taxon>
        <taxon>Bacilli</taxon>
        <taxon>Bacillales</taxon>
        <taxon>Bacillaceae</taxon>
        <taxon>Halolactibacillus</taxon>
    </lineage>
</organism>
<comment type="caution">
    <text evidence="5">The sequence shown here is derived from an EMBL/GenBank/DDBJ whole genome shotgun (WGS) entry which is preliminary data.</text>
</comment>
<dbReference type="Pfam" id="PF01757">
    <property type="entry name" value="Acyl_transf_3"/>
    <property type="match status" value="1"/>
</dbReference>
<keyword evidence="3" id="KW-0812">Transmembrane</keyword>
<dbReference type="InterPro" id="IPR002656">
    <property type="entry name" value="Acyl_transf_3_dom"/>
</dbReference>
<dbReference type="AlphaFoldDB" id="A0A511X274"/>
<dbReference type="InterPro" id="IPR052734">
    <property type="entry name" value="Nod_factor_acetyltransferase"/>
</dbReference>
<feature type="transmembrane region" description="Helical" evidence="3">
    <location>
        <begin position="222"/>
        <end position="241"/>
    </location>
</feature>
<accession>A0A511X274</accession>
<evidence type="ECO:0000259" key="4">
    <source>
        <dbReference type="Pfam" id="PF01757"/>
    </source>
</evidence>
<evidence type="ECO:0000256" key="2">
    <source>
        <dbReference type="ARBA" id="ARBA00007400"/>
    </source>
</evidence>
<protein>
    <submittedName>
        <fullName evidence="5">Putative membrane-bound acyltransferase YkrP</fullName>
    </submittedName>
</protein>
<feature type="transmembrane region" description="Helical" evidence="3">
    <location>
        <begin position="73"/>
        <end position="91"/>
    </location>
</feature>
<evidence type="ECO:0000256" key="3">
    <source>
        <dbReference type="SAM" id="Phobius"/>
    </source>
</evidence>
<evidence type="ECO:0000313" key="5">
    <source>
        <dbReference type="EMBL" id="GEN57055.1"/>
    </source>
</evidence>
<dbReference type="STRING" id="442899.SAMN05720591_11733"/>
<keyword evidence="3" id="KW-0472">Membrane</keyword>
<proteinExistence type="inferred from homology"/>
<evidence type="ECO:0000313" key="6">
    <source>
        <dbReference type="Proteomes" id="UP000321400"/>
    </source>
</evidence>
<feature type="transmembrane region" description="Helical" evidence="3">
    <location>
        <begin position="12"/>
        <end position="29"/>
    </location>
</feature>
<keyword evidence="5" id="KW-0808">Transferase</keyword>
<dbReference type="EMBL" id="BJYE01000017">
    <property type="protein sequence ID" value="GEN57055.1"/>
    <property type="molecule type" value="Genomic_DNA"/>
</dbReference>
<dbReference type="OrthoDB" id="6623990at2"/>
<keyword evidence="5" id="KW-0012">Acyltransferase</keyword>
<dbReference type="GO" id="GO:0016747">
    <property type="term" value="F:acyltransferase activity, transferring groups other than amino-acyl groups"/>
    <property type="evidence" value="ECO:0007669"/>
    <property type="project" value="InterPro"/>
</dbReference>
<keyword evidence="6" id="KW-1185">Reference proteome</keyword>
<evidence type="ECO:0000256" key="1">
    <source>
        <dbReference type="ARBA" id="ARBA00004370"/>
    </source>
</evidence>
<name>A0A511X274_9BACI</name>
<dbReference type="RefSeq" id="WP_089802062.1">
    <property type="nucleotide sequence ID" value="NZ_BJYE01000017.1"/>
</dbReference>
<reference evidence="5 6" key="1">
    <citation type="submission" date="2019-07" db="EMBL/GenBank/DDBJ databases">
        <title>Whole genome shotgun sequence of Halolactibacillus alkaliphilus NBRC 103919.</title>
        <authorList>
            <person name="Hosoyama A."/>
            <person name="Uohara A."/>
            <person name="Ohji S."/>
            <person name="Ichikawa N."/>
        </authorList>
    </citation>
    <scope>NUCLEOTIDE SEQUENCE [LARGE SCALE GENOMIC DNA]</scope>
    <source>
        <strain evidence="5 6">NBRC 103919</strain>
    </source>
</reference>
<feature type="transmembrane region" description="Helical" evidence="3">
    <location>
        <begin position="103"/>
        <end position="121"/>
    </location>
</feature>
<dbReference type="Proteomes" id="UP000321400">
    <property type="component" value="Unassembled WGS sequence"/>
</dbReference>
<feature type="transmembrane region" description="Helical" evidence="3">
    <location>
        <begin position="41"/>
        <end position="61"/>
    </location>
</feature>
<feature type="transmembrane region" description="Helical" evidence="3">
    <location>
        <begin position="128"/>
        <end position="143"/>
    </location>
</feature>
<keyword evidence="3" id="KW-1133">Transmembrane helix</keyword>
<comment type="subcellular location">
    <subcellularLocation>
        <location evidence="1">Membrane</location>
    </subcellularLocation>
</comment>
<gene>
    <name evidence="5" type="primary">ykrP</name>
    <name evidence="5" type="ORF">HAL01_15190</name>
</gene>
<comment type="similarity">
    <text evidence="2">Belongs to the acyltransferase 3 family.</text>
</comment>